<evidence type="ECO:0000313" key="1">
    <source>
        <dbReference type="EMBL" id="CAB4967128.1"/>
    </source>
</evidence>
<accession>A0A6J7LFJ8</accession>
<dbReference type="EMBL" id="CAFBMW010000070">
    <property type="protein sequence ID" value="CAB4967128.1"/>
    <property type="molecule type" value="Genomic_DNA"/>
</dbReference>
<dbReference type="Gene3D" id="3.30.460.40">
    <property type="match status" value="1"/>
</dbReference>
<proteinExistence type="predicted"/>
<organism evidence="1">
    <name type="scientific">freshwater metagenome</name>
    <dbReference type="NCBI Taxonomy" id="449393"/>
    <lineage>
        <taxon>unclassified sequences</taxon>
        <taxon>metagenomes</taxon>
        <taxon>ecological metagenomes</taxon>
    </lineage>
</organism>
<sequence>MDDAREPLHRTAEEIAEDEEFFRRYGPWAPLDPEGLVDFMAGFDRPWWIVGGWSIEAFTGVRREHEDVDLSLLACDLGAFREHVGDRWHLWSNHGGTLRPFDDRHPEVLDVRSQVWVRRSALDPWVIDLVITPDRDGLWTSKRDPDHVAPLDDVTWVDDGGVRWLRPEVTLLYKAALHRPKDDRDLAVTWPLLGAAAQGWLRDAIERLYPQHAWLQQMG</sequence>
<dbReference type="Pfam" id="PF10706">
    <property type="entry name" value="Aminoglyc_resit"/>
    <property type="match status" value="1"/>
</dbReference>
<name>A0A6J7LFJ8_9ZZZZ</name>
<dbReference type="InterPro" id="IPR019646">
    <property type="entry name" value="Aminoglyc_AdlTrfase"/>
</dbReference>
<protein>
    <submittedName>
        <fullName evidence="1">Unannotated protein</fullName>
    </submittedName>
</protein>
<reference evidence="1" key="1">
    <citation type="submission" date="2020-05" db="EMBL/GenBank/DDBJ databases">
        <authorList>
            <person name="Chiriac C."/>
            <person name="Salcher M."/>
            <person name="Ghai R."/>
            <person name="Kavagutti S V."/>
        </authorList>
    </citation>
    <scope>NUCLEOTIDE SEQUENCE</scope>
</reference>
<dbReference type="AlphaFoldDB" id="A0A6J7LFJ8"/>
<gene>
    <name evidence="1" type="ORF">UFOPK3662_03963</name>
</gene>